<dbReference type="PANTHER" id="PTHR43666:SF1">
    <property type="entry name" value="CONSERVED PROTEIN"/>
    <property type="match status" value="1"/>
</dbReference>
<dbReference type="Proteomes" id="UP000192611">
    <property type="component" value="Unassembled WGS sequence"/>
</dbReference>
<dbReference type="InterPro" id="IPR035068">
    <property type="entry name" value="TldD/PmbA_N"/>
</dbReference>
<dbReference type="PANTHER" id="PTHR43666">
    <property type="entry name" value="TLDD PROTEIN"/>
    <property type="match status" value="1"/>
</dbReference>
<accession>A0A1W9S0L7</accession>
<dbReference type="AlphaFoldDB" id="A0A1W9S0L7"/>
<name>A0A1W9S0L7_9BACT</name>
<gene>
    <name evidence="4" type="ORF">B6D57_03980</name>
</gene>
<comment type="similarity">
    <text evidence="1">Belongs to the peptidase U62 family.</text>
</comment>
<evidence type="ECO:0000313" key="4">
    <source>
        <dbReference type="EMBL" id="OQX90276.1"/>
    </source>
</evidence>
<evidence type="ECO:0000259" key="3">
    <source>
        <dbReference type="Pfam" id="PF19289"/>
    </source>
</evidence>
<evidence type="ECO:0008006" key="6">
    <source>
        <dbReference type="Google" id="ProtNLM"/>
    </source>
</evidence>
<proteinExistence type="inferred from homology"/>
<evidence type="ECO:0000259" key="2">
    <source>
        <dbReference type="Pfam" id="PF01523"/>
    </source>
</evidence>
<dbReference type="GO" id="GO:0006508">
    <property type="term" value="P:proteolysis"/>
    <property type="evidence" value="ECO:0007669"/>
    <property type="project" value="InterPro"/>
</dbReference>
<reference evidence="5" key="1">
    <citation type="submission" date="2017-03" db="EMBL/GenBank/DDBJ databases">
        <title>Novel pathways for hydrocarbon cycling and metabolic interdependencies in hydrothermal sediment communities.</title>
        <authorList>
            <person name="Dombrowski N."/>
            <person name="Seitz K."/>
            <person name="Teske A."/>
            <person name="Baker B."/>
        </authorList>
    </citation>
    <scope>NUCLEOTIDE SEQUENCE [LARGE SCALE GENOMIC DNA]</scope>
</reference>
<dbReference type="Pfam" id="PF01523">
    <property type="entry name" value="PmbA_TldD_1st"/>
    <property type="match status" value="1"/>
</dbReference>
<dbReference type="SUPFAM" id="SSF111283">
    <property type="entry name" value="Putative modulator of DNA gyrase, PmbA/TldD"/>
    <property type="match status" value="1"/>
</dbReference>
<sequence>MLGEDRVMDIIKTALSFSESEQLEVMVYGSNVALTRYASSYIHQNVSYSVASISIRAVEGKRWGVASTDDLSNDAIKNTVRIAREIALSREEDPDFESLPRPAEYKKVNVFRDACEKQSPIERAEAVKEIIGEVKKGGFEAAGSYRVETTEVGIGNSLGVRCYHPLSKALLVVVSISDTSEGYADACGLEPADIDHLKVAVESADVCGRAQNPKDIEPGNYDVILTPYAIGELMSWMTFVGFSAKMYDEGRSFMTDRMGEKIFGDNITFIDDGLTDRNFAFPFDFEGVPRERVVLVDNGVAEAVCVDSVYARKLKVKNTGHSLPKGEEVDAIPLHLQIEPGDSTPDDMVSRVNKGLYVSNFHYVNGFIDPRNAIFTGMTRYGLFYIEDGKIKYPVKNLRFTESMLKAFSNVASISRERKLISYYIGGFLLPYLLVNDFKFTSKTSH</sequence>
<feature type="domain" description="Metalloprotease TldD/E N-terminal" evidence="2">
    <location>
        <begin position="36"/>
        <end position="87"/>
    </location>
</feature>
<comment type="caution">
    <text evidence="4">The sequence shown here is derived from an EMBL/GenBank/DDBJ whole genome shotgun (WGS) entry which is preliminary data.</text>
</comment>
<dbReference type="InterPro" id="IPR045569">
    <property type="entry name" value="Metalloprtase-TldD/E_C"/>
</dbReference>
<evidence type="ECO:0000256" key="1">
    <source>
        <dbReference type="ARBA" id="ARBA00005836"/>
    </source>
</evidence>
<protein>
    <recommendedName>
        <fullName evidence="6">TldD/PmbA family protein</fullName>
    </recommendedName>
</protein>
<dbReference type="GO" id="GO:0008237">
    <property type="term" value="F:metallopeptidase activity"/>
    <property type="evidence" value="ECO:0007669"/>
    <property type="project" value="InterPro"/>
</dbReference>
<dbReference type="InterPro" id="IPR002510">
    <property type="entry name" value="Metalloprtase-TldD/E_N"/>
</dbReference>
<feature type="domain" description="Metalloprotease TldD/E C-terminal" evidence="3">
    <location>
        <begin position="218"/>
        <end position="441"/>
    </location>
</feature>
<dbReference type="Pfam" id="PF19289">
    <property type="entry name" value="PmbA_TldD_3rd"/>
    <property type="match status" value="1"/>
</dbReference>
<dbReference type="EMBL" id="NATQ01000077">
    <property type="protein sequence ID" value="OQX90276.1"/>
    <property type="molecule type" value="Genomic_DNA"/>
</dbReference>
<evidence type="ECO:0000313" key="5">
    <source>
        <dbReference type="Proteomes" id="UP000192611"/>
    </source>
</evidence>
<organism evidence="4 5">
    <name type="scientific">Candidatus Coatesbacteria bacterium 4484_99</name>
    <dbReference type="NCBI Taxonomy" id="1970774"/>
    <lineage>
        <taxon>Bacteria</taxon>
        <taxon>Candidatus Coatesiibacteriota</taxon>
    </lineage>
</organism>
<dbReference type="Gene3D" id="3.30.2290.10">
    <property type="entry name" value="PmbA/TldD superfamily"/>
    <property type="match status" value="1"/>
</dbReference>
<dbReference type="InterPro" id="IPR036059">
    <property type="entry name" value="TldD/PmbA_sf"/>
</dbReference>